<dbReference type="GO" id="GO:0005886">
    <property type="term" value="C:plasma membrane"/>
    <property type="evidence" value="ECO:0007669"/>
    <property type="project" value="UniProtKB-SubCell"/>
</dbReference>
<accession>A0A1E5DZJ7</accession>
<evidence type="ECO:0000256" key="1">
    <source>
        <dbReference type="ARBA" id="ARBA00004429"/>
    </source>
</evidence>
<feature type="transmembrane region" description="Helical" evidence="9">
    <location>
        <begin position="97"/>
        <end position="120"/>
    </location>
</feature>
<feature type="domain" description="Tripartite ATP-independent periplasmic transporters DctQ component" evidence="10">
    <location>
        <begin position="35"/>
        <end position="159"/>
    </location>
</feature>
<keyword evidence="4 9" id="KW-0997">Cell inner membrane</keyword>
<comment type="caution">
    <text evidence="11">The sequence shown here is derived from an EMBL/GenBank/DDBJ whole genome shotgun (WGS) entry which is preliminary data.</text>
</comment>
<dbReference type="InterPro" id="IPR007387">
    <property type="entry name" value="TRAP_DctQ"/>
</dbReference>
<dbReference type="Pfam" id="PF04290">
    <property type="entry name" value="DctQ"/>
    <property type="match status" value="1"/>
</dbReference>
<sequence>MLSGNESKLLLTMNKVKFLVDKLISWTCITIVGSMTALVTYQVISRYLFDSPSGVSEVLSRYLFIWLIFLGSAYVFGLREHMSITFVKDKFSEKTKIYLDMFIELVIVVFGFSIMVFGGYNTAVRQMWQQDSALQIPMGTIYSVIPISGAIILFYFLCHEIGFISRLKALKQK</sequence>
<dbReference type="InterPro" id="IPR055348">
    <property type="entry name" value="DctQ"/>
</dbReference>
<comment type="subunit">
    <text evidence="9">The complex comprises the extracytoplasmic solute receptor protein and the two transmembrane proteins.</text>
</comment>
<feature type="transmembrane region" description="Helical" evidence="9">
    <location>
        <begin position="59"/>
        <end position="76"/>
    </location>
</feature>
<evidence type="ECO:0000256" key="9">
    <source>
        <dbReference type="RuleBase" id="RU369079"/>
    </source>
</evidence>
<evidence type="ECO:0000256" key="2">
    <source>
        <dbReference type="ARBA" id="ARBA00022448"/>
    </source>
</evidence>
<dbReference type="GO" id="GO:0015740">
    <property type="term" value="P:C4-dicarboxylate transport"/>
    <property type="evidence" value="ECO:0007669"/>
    <property type="project" value="TreeGrafter"/>
</dbReference>
<evidence type="ECO:0000256" key="8">
    <source>
        <dbReference type="ARBA" id="ARBA00038436"/>
    </source>
</evidence>
<keyword evidence="12" id="KW-1185">Reference proteome</keyword>
<dbReference type="RefSeq" id="WP_017023881.1">
    <property type="nucleotide sequence ID" value="NZ_AJYK02000105.1"/>
</dbReference>
<dbReference type="PANTHER" id="PTHR35011:SF2">
    <property type="entry name" value="2,3-DIKETO-L-GULONATE TRAP TRANSPORTER SMALL PERMEASE PROTEIN YIAM"/>
    <property type="match status" value="1"/>
</dbReference>
<comment type="function">
    <text evidence="9">Part of the tripartite ATP-independent periplasmic (TRAP) transport system.</text>
</comment>
<keyword evidence="6 9" id="KW-1133">Transmembrane helix</keyword>
<evidence type="ECO:0000256" key="4">
    <source>
        <dbReference type="ARBA" id="ARBA00022519"/>
    </source>
</evidence>
<feature type="transmembrane region" description="Helical" evidence="9">
    <location>
        <begin position="23"/>
        <end position="44"/>
    </location>
</feature>
<dbReference type="Proteomes" id="UP000094070">
    <property type="component" value="Unassembled WGS sequence"/>
</dbReference>
<dbReference type="EMBL" id="AJYK02000105">
    <property type="protein sequence ID" value="OEF22770.1"/>
    <property type="molecule type" value="Genomic_DNA"/>
</dbReference>
<evidence type="ECO:0000313" key="11">
    <source>
        <dbReference type="EMBL" id="OEF22770.1"/>
    </source>
</evidence>
<comment type="similarity">
    <text evidence="8 9">Belongs to the TRAP transporter small permease family.</text>
</comment>
<keyword evidence="7 9" id="KW-0472">Membrane</keyword>
<dbReference type="AlphaFoldDB" id="A0A1E5DZJ7"/>
<feature type="transmembrane region" description="Helical" evidence="9">
    <location>
        <begin position="140"/>
        <end position="158"/>
    </location>
</feature>
<gene>
    <name evidence="11" type="ORF">A1QC_13435</name>
</gene>
<dbReference type="PANTHER" id="PTHR35011">
    <property type="entry name" value="2,3-DIKETO-L-GULONATE TRAP TRANSPORTER SMALL PERMEASE PROTEIN YIAM"/>
    <property type="match status" value="1"/>
</dbReference>
<proteinExistence type="inferred from homology"/>
<dbReference type="eggNOG" id="COG3090">
    <property type="taxonomic scope" value="Bacteria"/>
</dbReference>
<keyword evidence="2 9" id="KW-0813">Transport</keyword>
<protein>
    <recommendedName>
        <fullName evidence="9">TRAP transporter small permease protein</fullName>
    </recommendedName>
</protein>
<evidence type="ECO:0000256" key="7">
    <source>
        <dbReference type="ARBA" id="ARBA00023136"/>
    </source>
</evidence>
<name>A0A1E5DZJ7_9VIBR</name>
<evidence type="ECO:0000256" key="3">
    <source>
        <dbReference type="ARBA" id="ARBA00022475"/>
    </source>
</evidence>
<keyword evidence="3" id="KW-1003">Cell membrane</keyword>
<keyword evidence="5 9" id="KW-0812">Transmembrane</keyword>
<evidence type="ECO:0000259" key="10">
    <source>
        <dbReference type="Pfam" id="PF04290"/>
    </source>
</evidence>
<dbReference type="STRING" id="1188252.A1QC_13435"/>
<dbReference type="GO" id="GO:0022857">
    <property type="term" value="F:transmembrane transporter activity"/>
    <property type="evidence" value="ECO:0007669"/>
    <property type="project" value="UniProtKB-UniRule"/>
</dbReference>
<evidence type="ECO:0000256" key="6">
    <source>
        <dbReference type="ARBA" id="ARBA00022989"/>
    </source>
</evidence>
<reference evidence="11 12" key="1">
    <citation type="journal article" date="2012" name="Science">
        <title>Ecological populations of bacteria act as socially cohesive units of antibiotic production and resistance.</title>
        <authorList>
            <person name="Cordero O.X."/>
            <person name="Wildschutte H."/>
            <person name="Kirkup B."/>
            <person name="Proehl S."/>
            <person name="Ngo L."/>
            <person name="Hussain F."/>
            <person name="Le Roux F."/>
            <person name="Mincer T."/>
            <person name="Polz M.F."/>
        </authorList>
    </citation>
    <scope>NUCLEOTIDE SEQUENCE [LARGE SCALE GENOMIC DNA]</scope>
    <source>
        <strain evidence="11 12">1S-45</strain>
    </source>
</reference>
<organism evidence="11 12">
    <name type="scientific">Vibrio rumoiensis 1S-45</name>
    <dbReference type="NCBI Taxonomy" id="1188252"/>
    <lineage>
        <taxon>Bacteria</taxon>
        <taxon>Pseudomonadati</taxon>
        <taxon>Pseudomonadota</taxon>
        <taxon>Gammaproteobacteria</taxon>
        <taxon>Vibrionales</taxon>
        <taxon>Vibrionaceae</taxon>
        <taxon>Vibrio</taxon>
    </lineage>
</organism>
<evidence type="ECO:0000313" key="12">
    <source>
        <dbReference type="Proteomes" id="UP000094070"/>
    </source>
</evidence>
<comment type="subcellular location">
    <subcellularLocation>
        <location evidence="1 9">Cell inner membrane</location>
        <topology evidence="1 9">Multi-pass membrane protein</topology>
    </subcellularLocation>
</comment>
<evidence type="ECO:0000256" key="5">
    <source>
        <dbReference type="ARBA" id="ARBA00022692"/>
    </source>
</evidence>